<accession>A0A915DSW9</accession>
<organism evidence="1 2">
    <name type="scientific">Ditylenchus dipsaci</name>
    <dbReference type="NCBI Taxonomy" id="166011"/>
    <lineage>
        <taxon>Eukaryota</taxon>
        <taxon>Metazoa</taxon>
        <taxon>Ecdysozoa</taxon>
        <taxon>Nematoda</taxon>
        <taxon>Chromadorea</taxon>
        <taxon>Rhabditida</taxon>
        <taxon>Tylenchina</taxon>
        <taxon>Tylenchomorpha</taxon>
        <taxon>Sphaerularioidea</taxon>
        <taxon>Anguinidae</taxon>
        <taxon>Anguininae</taxon>
        <taxon>Ditylenchus</taxon>
    </lineage>
</organism>
<dbReference type="Proteomes" id="UP000887574">
    <property type="component" value="Unplaced"/>
</dbReference>
<sequence length="195" mass="21921">MEKISSVQLILCGSEVIRMSNTSSNSLMRAVGGLFAKQWGGSGTGQYFADNYFADIISPTMDPVTVPPILPNVYREAYLLECENRPMIVYNNRTVIVMPSRAGVGKNTKALFEEFVASSAFEWNRYVELKRSFFIIEKSQIWPHFFGCNCSIGIKKASCKHSVMVMKKEGLCQYPRDALAEVLGQKRKRGRPSQS</sequence>
<dbReference type="AlphaFoldDB" id="A0A915DSW9"/>
<dbReference type="WBParaSite" id="jg22585">
    <property type="protein sequence ID" value="jg22585"/>
    <property type="gene ID" value="jg22585"/>
</dbReference>
<name>A0A915DSW9_9BILA</name>
<evidence type="ECO:0000313" key="2">
    <source>
        <dbReference type="WBParaSite" id="jg22585"/>
    </source>
</evidence>
<keyword evidence="1" id="KW-1185">Reference proteome</keyword>
<reference evidence="2" key="1">
    <citation type="submission" date="2022-11" db="UniProtKB">
        <authorList>
            <consortium name="WormBaseParasite"/>
        </authorList>
    </citation>
    <scope>IDENTIFICATION</scope>
</reference>
<evidence type="ECO:0000313" key="1">
    <source>
        <dbReference type="Proteomes" id="UP000887574"/>
    </source>
</evidence>
<proteinExistence type="predicted"/>
<protein>
    <submittedName>
        <fullName evidence="2">SWIM-type domain-containing protein</fullName>
    </submittedName>
</protein>